<evidence type="ECO:0000256" key="1">
    <source>
        <dbReference type="ARBA" id="ARBA00022729"/>
    </source>
</evidence>
<dbReference type="GO" id="GO:0016020">
    <property type="term" value="C:membrane"/>
    <property type="evidence" value="ECO:0007669"/>
    <property type="project" value="InterPro"/>
</dbReference>
<gene>
    <name evidence="7" type="ORF">DPMN_024403</name>
</gene>
<keyword evidence="8" id="KW-1185">Reference proteome</keyword>
<dbReference type="PROSITE" id="PS00420">
    <property type="entry name" value="SRCR_1"/>
    <property type="match status" value="1"/>
</dbReference>
<keyword evidence="4" id="KW-0325">Glycoprotein</keyword>
<feature type="domain" description="SRCR" evidence="6">
    <location>
        <begin position="59"/>
        <end position="161"/>
    </location>
</feature>
<keyword evidence="2" id="KW-0677">Repeat</keyword>
<proteinExistence type="predicted"/>
<dbReference type="PROSITE" id="PS50287">
    <property type="entry name" value="SRCR_2"/>
    <property type="match status" value="2"/>
</dbReference>
<dbReference type="PANTHER" id="PTHR48071:SF18">
    <property type="entry name" value="DELETED IN MALIGNANT BRAIN TUMORS 1 PROTEIN-RELATED"/>
    <property type="match status" value="1"/>
</dbReference>
<dbReference type="SMART" id="SM00202">
    <property type="entry name" value="SR"/>
    <property type="match status" value="2"/>
</dbReference>
<feature type="disulfide bond" evidence="5">
    <location>
        <begin position="129"/>
        <end position="139"/>
    </location>
</feature>
<comment type="caution">
    <text evidence="7">The sequence shown here is derived from an EMBL/GenBank/DDBJ whole genome shotgun (WGS) entry which is preliminary data.</text>
</comment>
<organism evidence="7 8">
    <name type="scientific">Dreissena polymorpha</name>
    <name type="common">Zebra mussel</name>
    <name type="synonym">Mytilus polymorpha</name>
    <dbReference type="NCBI Taxonomy" id="45954"/>
    <lineage>
        <taxon>Eukaryota</taxon>
        <taxon>Metazoa</taxon>
        <taxon>Spiralia</taxon>
        <taxon>Lophotrochozoa</taxon>
        <taxon>Mollusca</taxon>
        <taxon>Bivalvia</taxon>
        <taxon>Autobranchia</taxon>
        <taxon>Heteroconchia</taxon>
        <taxon>Euheterodonta</taxon>
        <taxon>Imparidentia</taxon>
        <taxon>Neoheterodontei</taxon>
        <taxon>Myida</taxon>
        <taxon>Dreissenoidea</taxon>
        <taxon>Dreissenidae</taxon>
        <taxon>Dreissena</taxon>
    </lineage>
</organism>
<reference evidence="7" key="2">
    <citation type="submission" date="2020-11" db="EMBL/GenBank/DDBJ databases">
        <authorList>
            <person name="McCartney M.A."/>
            <person name="Auch B."/>
            <person name="Kono T."/>
            <person name="Mallez S."/>
            <person name="Becker A."/>
            <person name="Gohl D.M."/>
            <person name="Silverstein K.A.T."/>
            <person name="Koren S."/>
            <person name="Bechman K.B."/>
            <person name="Herman A."/>
            <person name="Abrahante J.E."/>
            <person name="Garbe J."/>
        </authorList>
    </citation>
    <scope>NUCLEOTIDE SEQUENCE</scope>
    <source>
        <strain evidence="7">Duluth1</strain>
        <tissue evidence="7">Whole animal</tissue>
    </source>
</reference>
<dbReference type="EMBL" id="JAIWYP010000002">
    <property type="protein sequence ID" value="KAH3861473.1"/>
    <property type="molecule type" value="Genomic_DNA"/>
</dbReference>
<dbReference type="PRINTS" id="PR00258">
    <property type="entry name" value="SPERACTRCPTR"/>
</dbReference>
<sequence length="224" mass="24464">MMGFSFNGAELKTSNIARNSVLPTAYTCGGYEIDVSMCEKININCSQPYAAFVNCRTPIRLVNGTSAQSGRVEVEYRGQWGTICDDGFDDLEAKVICRMLGFSDKEAKAYGRAYFGAGTGPVTIDEIRCLGTENDISDCKSSEWLSPNNCGHNEDASVECRTEVRLVNGPTQFSGLLEIQTGSVWETVCSDLVDNKTAMVVCTMLGFEGGLYHTDPTTRRNSHV</sequence>
<feature type="domain" description="SRCR" evidence="6">
    <location>
        <begin position="164"/>
        <end position="224"/>
    </location>
</feature>
<dbReference type="FunFam" id="3.10.250.10:FF:000006">
    <property type="entry name" value="neurotrypsin isoform X2"/>
    <property type="match status" value="1"/>
</dbReference>
<dbReference type="AlphaFoldDB" id="A0A9D4LMW3"/>
<evidence type="ECO:0000256" key="2">
    <source>
        <dbReference type="ARBA" id="ARBA00022737"/>
    </source>
</evidence>
<dbReference type="Gene3D" id="3.10.250.10">
    <property type="entry name" value="SRCR-like domain"/>
    <property type="match status" value="2"/>
</dbReference>
<evidence type="ECO:0000256" key="3">
    <source>
        <dbReference type="ARBA" id="ARBA00023157"/>
    </source>
</evidence>
<dbReference type="Pfam" id="PF00530">
    <property type="entry name" value="SRCR"/>
    <property type="match status" value="2"/>
</dbReference>
<evidence type="ECO:0000259" key="6">
    <source>
        <dbReference type="PROSITE" id="PS50287"/>
    </source>
</evidence>
<evidence type="ECO:0000313" key="8">
    <source>
        <dbReference type="Proteomes" id="UP000828390"/>
    </source>
</evidence>
<protein>
    <recommendedName>
        <fullName evidence="6">SRCR domain-containing protein</fullName>
    </recommendedName>
</protein>
<dbReference type="PANTHER" id="PTHR48071">
    <property type="entry name" value="SRCR DOMAIN-CONTAINING PROTEIN"/>
    <property type="match status" value="1"/>
</dbReference>
<evidence type="ECO:0000313" key="7">
    <source>
        <dbReference type="EMBL" id="KAH3861473.1"/>
    </source>
</evidence>
<evidence type="ECO:0000256" key="5">
    <source>
        <dbReference type="PROSITE-ProRule" id="PRU00196"/>
    </source>
</evidence>
<dbReference type="InterPro" id="IPR036772">
    <property type="entry name" value="SRCR-like_dom_sf"/>
</dbReference>
<dbReference type="InterPro" id="IPR001190">
    <property type="entry name" value="SRCR"/>
</dbReference>
<reference evidence="7" key="1">
    <citation type="journal article" date="2019" name="bioRxiv">
        <title>The Genome of the Zebra Mussel, Dreissena polymorpha: A Resource for Invasive Species Research.</title>
        <authorList>
            <person name="McCartney M.A."/>
            <person name="Auch B."/>
            <person name="Kono T."/>
            <person name="Mallez S."/>
            <person name="Zhang Y."/>
            <person name="Obille A."/>
            <person name="Becker A."/>
            <person name="Abrahante J.E."/>
            <person name="Garbe J."/>
            <person name="Badalamenti J.P."/>
            <person name="Herman A."/>
            <person name="Mangelson H."/>
            <person name="Liachko I."/>
            <person name="Sullivan S."/>
            <person name="Sone E.D."/>
            <person name="Koren S."/>
            <person name="Silverstein K.A.T."/>
            <person name="Beckman K.B."/>
            <person name="Gohl D.M."/>
        </authorList>
    </citation>
    <scope>NUCLEOTIDE SEQUENCE</scope>
    <source>
        <strain evidence="7">Duluth1</strain>
        <tissue evidence="7">Whole animal</tissue>
    </source>
</reference>
<keyword evidence="3 5" id="KW-1015">Disulfide bond</keyword>
<keyword evidence="1" id="KW-0732">Signal</keyword>
<name>A0A9D4LMW3_DREPO</name>
<comment type="caution">
    <text evidence="5">Lacks conserved residue(s) required for the propagation of feature annotation.</text>
</comment>
<accession>A0A9D4LMW3</accession>
<dbReference type="Proteomes" id="UP000828390">
    <property type="component" value="Unassembled WGS sequence"/>
</dbReference>
<evidence type="ECO:0000256" key="4">
    <source>
        <dbReference type="ARBA" id="ARBA00023180"/>
    </source>
</evidence>
<dbReference type="SUPFAM" id="SSF56487">
    <property type="entry name" value="SRCR-like"/>
    <property type="match status" value="2"/>
</dbReference>